<dbReference type="PANTHER" id="PTHR30624">
    <property type="entry name" value="UNCHARACTERIZED PROTEIN TLDD AND PMBA"/>
    <property type="match status" value="1"/>
</dbReference>
<evidence type="ECO:0000256" key="1">
    <source>
        <dbReference type="ARBA" id="ARBA00005836"/>
    </source>
</evidence>
<dbReference type="Proteomes" id="UP000184089">
    <property type="component" value="Unassembled WGS sequence"/>
</dbReference>
<dbReference type="AlphaFoldDB" id="A0AAQ1MF78"/>
<evidence type="ECO:0000259" key="6">
    <source>
        <dbReference type="Pfam" id="PF19289"/>
    </source>
</evidence>
<dbReference type="GO" id="GO:0006508">
    <property type="term" value="P:proteolysis"/>
    <property type="evidence" value="ECO:0007669"/>
    <property type="project" value="UniProtKB-KW"/>
</dbReference>
<keyword evidence="4" id="KW-0482">Metalloprotease</keyword>
<sequence>MSDRRFQLPSPALVEEVLAAACSQGADFAELFWEDTHTHSVNLIDQKIENALRNHIRGAGIRVVKGLRSTYVSTADVGREGLLKAAREAAAACCDGPALVRPQPFVPLSFDDLHPCRLSPTEVQTAEKAALLHLADRAARSCGEEIAQVSATLADRVQRVLIANTQGLWAEDRRARTRMGISAVASDGAQNQTGFEGPGRSAGYEIFAGEVDVEAAAREAARTALTMLHAPECPGGRMPVAIENGFGGVLFHEACGHSLESEAVGRGNSEFAGRLGKKIAGEKVTAIDDGTLPGAWGSTNIDDEGHPTQRTVLIENGVLKSYMVDWLGGRRMGLPSTGSGRRESYRYAPVSRMRNTFIAPGPDENEAIIRSMDKGLYCKKMGGGSVNPVTGEFNFAVSEGYLVEHGEITTPVRGASLIGTGSQVLLDIDMVGKDLAHGQGMCGAASGSVPTNVGQPLIRVREITVGGK</sequence>
<dbReference type="Gene3D" id="3.30.2290.10">
    <property type="entry name" value="PmbA/TldD superfamily"/>
    <property type="match status" value="1"/>
</dbReference>
<dbReference type="InterPro" id="IPR051463">
    <property type="entry name" value="Peptidase_U62_metallo"/>
</dbReference>
<comment type="caution">
    <text evidence="8">The sequence shown here is derived from an EMBL/GenBank/DDBJ whole genome shotgun (WGS) entry which is preliminary data.</text>
</comment>
<keyword evidence="3" id="KW-0378">Hydrolase</keyword>
<name>A0AAQ1MF78_9FIRM</name>
<dbReference type="Pfam" id="PF19290">
    <property type="entry name" value="PmbA_TldD_2nd"/>
    <property type="match status" value="1"/>
</dbReference>
<proteinExistence type="inferred from homology"/>
<evidence type="ECO:0000313" key="9">
    <source>
        <dbReference type="Proteomes" id="UP000184089"/>
    </source>
</evidence>
<evidence type="ECO:0000256" key="3">
    <source>
        <dbReference type="ARBA" id="ARBA00022801"/>
    </source>
</evidence>
<dbReference type="GO" id="GO:0008237">
    <property type="term" value="F:metallopeptidase activity"/>
    <property type="evidence" value="ECO:0007669"/>
    <property type="project" value="UniProtKB-KW"/>
</dbReference>
<dbReference type="Pfam" id="PF01523">
    <property type="entry name" value="PmbA_TldD_1st"/>
    <property type="match status" value="1"/>
</dbReference>
<dbReference type="InterPro" id="IPR002510">
    <property type="entry name" value="Metalloprtase-TldD/E_N"/>
</dbReference>
<evidence type="ECO:0000259" key="7">
    <source>
        <dbReference type="Pfam" id="PF19290"/>
    </source>
</evidence>
<dbReference type="InterPro" id="IPR036059">
    <property type="entry name" value="TldD/PmbA_sf"/>
</dbReference>
<dbReference type="InterPro" id="IPR045570">
    <property type="entry name" value="Metalloprtase-TldD/E_cen_dom"/>
</dbReference>
<dbReference type="SUPFAM" id="SSF111283">
    <property type="entry name" value="Putative modulator of DNA gyrase, PmbA/TldD"/>
    <property type="match status" value="1"/>
</dbReference>
<feature type="domain" description="Metalloprotease TldD/E central" evidence="7">
    <location>
        <begin position="120"/>
        <end position="228"/>
    </location>
</feature>
<comment type="similarity">
    <text evidence="1">Belongs to the peptidase U62 family.</text>
</comment>
<evidence type="ECO:0000256" key="4">
    <source>
        <dbReference type="ARBA" id="ARBA00023049"/>
    </source>
</evidence>
<gene>
    <name evidence="8" type="ORF">SAMN05444424_2539</name>
</gene>
<organism evidence="8 9">
    <name type="scientific">Bittarella massiliensis</name>
    <name type="common">ex Durand et al. 2017</name>
    <dbReference type="NCBI Taxonomy" id="1720313"/>
    <lineage>
        <taxon>Bacteria</taxon>
        <taxon>Bacillati</taxon>
        <taxon>Bacillota</taxon>
        <taxon>Clostridia</taxon>
        <taxon>Eubacteriales</taxon>
        <taxon>Oscillospiraceae</taxon>
        <taxon>Bittarella (ex Durand et al. 2017)</taxon>
    </lineage>
</organism>
<dbReference type="InterPro" id="IPR045569">
    <property type="entry name" value="Metalloprtase-TldD/E_C"/>
</dbReference>
<dbReference type="Pfam" id="PF19289">
    <property type="entry name" value="PmbA_TldD_3rd"/>
    <property type="match status" value="1"/>
</dbReference>
<feature type="domain" description="Metalloprotease TldD/E N-terminal" evidence="5">
    <location>
        <begin position="29"/>
        <end position="92"/>
    </location>
</feature>
<evidence type="ECO:0000259" key="5">
    <source>
        <dbReference type="Pfam" id="PF01523"/>
    </source>
</evidence>
<dbReference type="InterPro" id="IPR025502">
    <property type="entry name" value="TldD"/>
</dbReference>
<dbReference type="PIRSF" id="PIRSF004919">
    <property type="entry name" value="TldD"/>
    <property type="match status" value="1"/>
</dbReference>
<dbReference type="InterPro" id="IPR035068">
    <property type="entry name" value="TldD/PmbA_N"/>
</dbReference>
<dbReference type="GO" id="GO:0005829">
    <property type="term" value="C:cytosol"/>
    <property type="evidence" value="ECO:0007669"/>
    <property type="project" value="TreeGrafter"/>
</dbReference>
<evidence type="ECO:0000256" key="2">
    <source>
        <dbReference type="ARBA" id="ARBA00022670"/>
    </source>
</evidence>
<evidence type="ECO:0000313" key="8">
    <source>
        <dbReference type="EMBL" id="SHG48750.1"/>
    </source>
</evidence>
<accession>A0AAQ1MF78</accession>
<dbReference type="EMBL" id="FQVY01000004">
    <property type="protein sequence ID" value="SHG48750.1"/>
    <property type="molecule type" value="Genomic_DNA"/>
</dbReference>
<reference evidence="9" key="1">
    <citation type="submission" date="2016-11" db="EMBL/GenBank/DDBJ databases">
        <authorList>
            <person name="Jaros S."/>
            <person name="Januszkiewicz K."/>
            <person name="Wedrychowicz H."/>
        </authorList>
    </citation>
    <scope>NUCLEOTIDE SEQUENCE [LARGE SCALE GENOMIC DNA]</scope>
    <source>
        <strain evidence="9">DSM 4029</strain>
    </source>
</reference>
<feature type="domain" description="Metalloprotease TldD/E C-terminal" evidence="6">
    <location>
        <begin position="236"/>
        <end position="467"/>
    </location>
</feature>
<keyword evidence="2" id="KW-0645">Protease</keyword>
<protein>
    <submittedName>
        <fullName evidence="8">TldD protein</fullName>
    </submittedName>
</protein>
<dbReference type="PANTHER" id="PTHR30624:SF4">
    <property type="entry name" value="METALLOPROTEASE TLDD"/>
    <property type="match status" value="1"/>
</dbReference>